<protein>
    <submittedName>
        <fullName evidence="2">Uncharacterized protein</fullName>
    </submittedName>
</protein>
<organism evidence="2 3">
    <name type="scientific">Arabidopsis thaliana</name>
    <name type="common">Mouse-ear cress</name>
    <dbReference type="NCBI Taxonomy" id="3702"/>
    <lineage>
        <taxon>Eukaryota</taxon>
        <taxon>Viridiplantae</taxon>
        <taxon>Streptophyta</taxon>
        <taxon>Embryophyta</taxon>
        <taxon>Tracheophyta</taxon>
        <taxon>Spermatophyta</taxon>
        <taxon>Magnoliopsida</taxon>
        <taxon>eudicotyledons</taxon>
        <taxon>Gunneridae</taxon>
        <taxon>Pentapetalae</taxon>
        <taxon>rosids</taxon>
        <taxon>malvids</taxon>
        <taxon>Brassicales</taxon>
        <taxon>Brassicaceae</taxon>
        <taxon>Camelineae</taxon>
        <taxon>Arabidopsis</taxon>
    </lineage>
</organism>
<reference evidence="2 3" key="1">
    <citation type="submission" date="2019-11" db="EMBL/GenBank/DDBJ databases">
        <authorList>
            <person name="Jiao W.-B."/>
            <person name="Schneeberger K."/>
        </authorList>
    </citation>
    <scope>NUCLEOTIDE SEQUENCE [LARGE SCALE GENOMIC DNA]</scope>
    <source>
        <strain evidence="3">cv. An-1</strain>
    </source>
</reference>
<dbReference type="EMBL" id="CACRSJ010000109">
    <property type="protein sequence ID" value="VYS61832.1"/>
    <property type="molecule type" value="Genomic_DNA"/>
</dbReference>
<dbReference type="AlphaFoldDB" id="A0A654FLU7"/>
<proteinExistence type="predicted"/>
<feature type="compositionally biased region" description="Acidic residues" evidence="1">
    <location>
        <begin position="32"/>
        <end position="55"/>
    </location>
</feature>
<evidence type="ECO:0000256" key="1">
    <source>
        <dbReference type="SAM" id="MobiDB-lite"/>
    </source>
</evidence>
<evidence type="ECO:0000313" key="2">
    <source>
        <dbReference type="EMBL" id="VYS61832.1"/>
    </source>
</evidence>
<sequence length="55" mass="6241">MPRDYLKAKSPKRSVNYLVAHAGEDESIERQENEDDDGRASVDDDDKEDELVSSD</sequence>
<gene>
    <name evidence="2" type="ORF">AN1_LOCUS17261</name>
</gene>
<name>A0A654FLU7_ARATH</name>
<feature type="region of interest" description="Disordered" evidence="1">
    <location>
        <begin position="20"/>
        <end position="55"/>
    </location>
</feature>
<accession>A0A654FLU7</accession>
<evidence type="ECO:0000313" key="3">
    <source>
        <dbReference type="Proteomes" id="UP000426265"/>
    </source>
</evidence>
<feature type="compositionally biased region" description="Basic and acidic residues" evidence="1">
    <location>
        <begin position="22"/>
        <end position="31"/>
    </location>
</feature>
<dbReference type="Proteomes" id="UP000426265">
    <property type="component" value="Unassembled WGS sequence"/>
</dbReference>